<proteinExistence type="predicted"/>
<gene>
    <name evidence="2" type="ORF">GRI68_05755</name>
</gene>
<keyword evidence="1" id="KW-0812">Transmembrane</keyword>
<organism evidence="2 3">
    <name type="scientific">Alteriqipengyuania halimionae</name>
    <dbReference type="NCBI Taxonomy" id="1926630"/>
    <lineage>
        <taxon>Bacteria</taxon>
        <taxon>Pseudomonadati</taxon>
        <taxon>Pseudomonadota</taxon>
        <taxon>Alphaproteobacteria</taxon>
        <taxon>Sphingomonadales</taxon>
        <taxon>Erythrobacteraceae</taxon>
        <taxon>Alteriqipengyuania</taxon>
    </lineage>
</organism>
<keyword evidence="1" id="KW-1133">Transmembrane helix</keyword>
<feature type="transmembrane region" description="Helical" evidence="1">
    <location>
        <begin position="25"/>
        <end position="44"/>
    </location>
</feature>
<dbReference type="OrthoDB" id="327431at2"/>
<feature type="transmembrane region" description="Helical" evidence="1">
    <location>
        <begin position="190"/>
        <end position="208"/>
    </location>
</feature>
<feature type="transmembrane region" description="Helical" evidence="1">
    <location>
        <begin position="132"/>
        <end position="152"/>
    </location>
</feature>
<evidence type="ECO:0000313" key="2">
    <source>
        <dbReference type="EMBL" id="MXP09678.1"/>
    </source>
</evidence>
<evidence type="ECO:0008006" key="4">
    <source>
        <dbReference type="Google" id="ProtNLM"/>
    </source>
</evidence>
<reference evidence="2 3" key="1">
    <citation type="submission" date="2019-12" db="EMBL/GenBank/DDBJ databases">
        <title>Genomic-based taxomic classification of the family Erythrobacteraceae.</title>
        <authorList>
            <person name="Xu L."/>
        </authorList>
    </citation>
    <scope>NUCLEOTIDE SEQUENCE [LARGE SCALE GENOMIC DNA]</scope>
    <source>
        <strain evidence="2 3">LMG 29519</strain>
    </source>
</reference>
<feature type="transmembrane region" description="Helical" evidence="1">
    <location>
        <begin position="94"/>
        <end position="112"/>
    </location>
</feature>
<feature type="transmembrane region" description="Helical" evidence="1">
    <location>
        <begin position="159"/>
        <end position="178"/>
    </location>
</feature>
<keyword evidence="3" id="KW-1185">Reference proteome</keyword>
<accession>A0A6I4U1B5</accession>
<dbReference type="Proteomes" id="UP000429229">
    <property type="component" value="Unassembled WGS sequence"/>
</dbReference>
<name>A0A6I4U1B5_9SPHN</name>
<dbReference type="AlphaFoldDB" id="A0A6I4U1B5"/>
<dbReference type="RefSeq" id="WP_160616356.1">
    <property type="nucleotide sequence ID" value="NZ_WTYR01000001.1"/>
</dbReference>
<protein>
    <recommendedName>
        <fullName evidence="4">Metal-dependent hydrolase</fullName>
    </recommendedName>
</protein>
<dbReference type="EMBL" id="WTYR01000001">
    <property type="protein sequence ID" value="MXP09678.1"/>
    <property type="molecule type" value="Genomic_DNA"/>
</dbReference>
<sequence>MFIGHWAPALAAAASTKKAPKLGTLFVAAQLVDWAFFTLALVGIEKMRIDPAASKMVPFDLYHMPITHSLLGTAGFAAVFGLIVLLLSRNATGAVIAALVVLSHWFVDWLVHVPDLTMAGGDHKLGLGLWNHPAIAITLELGITALAFWWYVRSTKGPLVPPIVLAVVLLVFQLYNWFGPQPVIAEPQLYITALVSYAIATLLAAWVGSTRWHRSQVGLGVSS</sequence>
<keyword evidence="1" id="KW-0472">Membrane</keyword>
<feature type="transmembrane region" description="Helical" evidence="1">
    <location>
        <begin position="64"/>
        <end position="87"/>
    </location>
</feature>
<comment type="caution">
    <text evidence="2">The sequence shown here is derived from an EMBL/GenBank/DDBJ whole genome shotgun (WGS) entry which is preliminary data.</text>
</comment>
<evidence type="ECO:0000313" key="3">
    <source>
        <dbReference type="Proteomes" id="UP000429229"/>
    </source>
</evidence>
<evidence type="ECO:0000256" key="1">
    <source>
        <dbReference type="SAM" id="Phobius"/>
    </source>
</evidence>